<keyword evidence="2" id="KW-0813">Transport</keyword>
<evidence type="ECO:0000256" key="2">
    <source>
        <dbReference type="ARBA" id="ARBA00022448"/>
    </source>
</evidence>
<dbReference type="Pfam" id="PF06188">
    <property type="entry name" value="HrpE"/>
    <property type="match status" value="1"/>
</dbReference>
<reference evidence="6" key="1">
    <citation type="journal article" date="2020" name="FEMS Microbiol. Ecol.">
        <title>Temporal dynamics of bacterial communities during seed development and maturation.</title>
        <authorList>
            <person name="Chesneau G."/>
            <person name="Torres-Cortes G."/>
            <person name="Briand M."/>
            <person name="Darrasse A."/>
            <person name="Preveaux A."/>
            <person name="Marais C."/>
            <person name="Jacques M.A."/>
            <person name="Shade A."/>
            <person name="Barret M."/>
        </authorList>
    </citation>
    <scope>NUCLEOTIDE SEQUENCE</scope>
    <source>
        <strain evidence="6">CFBP13533</strain>
    </source>
</reference>
<evidence type="ECO:0000313" key="6">
    <source>
        <dbReference type="EMBL" id="MBD8272430.1"/>
    </source>
</evidence>
<keyword evidence="3" id="KW-0963">Cytoplasm</keyword>
<comment type="caution">
    <text evidence="6">The sequence shown here is derived from an EMBL/GenBank/DDBJ whole genome shotgun (WGS) entry which is preliminary data.</text>
</comment>
<dbReference type="GO" id="GO:0030254">
    <property type="term" value="P:protein secretion by the type III secretion system"/>
    <property type="evidence" value="ECO:0007669"/>
    <property type="project" value="InterPro"/>
</dbReference>
<organism evidence="6 7">
    <name type="scientific">Pseudomonas fluorescens</name>
    <dbReference type="NCBI Taxonomy" id="294"/>
    <lineage>
        <taxon>Bacteria</taxon>
        <taxon>Pseudomonadati</taxon>
        <taxon>Pseudomonadota</taxon>
        <taxon>Gammaproteobacteria</taxon>
        <taxon>Pseudomonadales</taxon>
        <taxon>Pseudomonadaceae</taxon>
        <taxon>Pseudomonas</taxon>
    </lineage>
</organism>
<comment type="subcellular location">
    <subcellularLocation>
        <location evidence="1">Cytoplasm</location>
    </subcellularLocation>
</comment>
<gene>
    <name evidence="6" type="primary">sctL</name>
    <name evidence="6" type="ORF">IFU03_21970</name>
</gene>
<protein>
    <submittedName>
        <fullName evidence="6">Type III secretion system stator protein SctL</fullName>
    </submittedName>
</protein>
<dbReference type="NCBIfam" id="TIGR02499">
    <property type="entry name" value="HrpE_YscL_not"/>
    <property type="match status" value="1"/>
</dbReference>
<dbReference type="InterPro" id="IPR012842">
    <property type="entry name" value="T3SS_SctL/SctL2"/>
</dbReference>
<sequence>MKTLKLILQEFCLTMLCRRKIELSIATATLPYPLIPKALMADSQCAEHLLSDAQAQAEVLLRQAQEQSEMLLERAQAEFWQKSNRQLQRWEAERQLICGQLEKAARAITTQALSKLLELVPPAERINAILKKMLDVQVPAIKATLACHPEDHAHVEQWLNLHSQAPWSLRLDATLAAQTLILETDEGSFHVQWSAAVDNLLALDSSSIDG</sequence>
<evidence type="ECO:0000256" key="4">
    <source>
        <dbReference type="ARBA" id="ARBA00022927"/>
    </source>
</evidence>
<name>A0AAE2Q2H1_PSEFL</name>
<comment type="similarity">
    <text evidence="5">Belongs to the SctL stator family.</text>
</comment>
<proteinExistence type="inferred from homology"/>
<dbReference type="Proteomes" id="UP000610293">
    <property type="component" value="Unassembled WGS sequence"/>
</dbReference>
<dbReference type="InterPro" id="IPR009335">
    <property type="entry name" value="T3SS_HrpE/ATPase_suE"/>
</dbReference>
<accession>A0AAE2Q2H1</accession>
<evidence type="ECO:0000256" key="3">
    <source>
        <dbReference type="ARBA" id="ARBA00022490"/>
    </source>
</evidence>
<dbReference type="Gene3D" id="1.20.5.620">
    <property type="entry name" value="F1F0 ATP synthase subunit B, membrane domain"/>
    <property type="match status" value="1"/>
</dbReference>
<evidence type="ECO:0000256" key="1">
    <source>
        <dbReference type="ARBA" id="ARBA00004496"/>
    </source>
</evidence>
<dbReference type="EMBL" id="JACYNJ010000016">
    <property type="protein sequence ID" value="MBD8272430.1"/>
    <property type="molecule type" value="Genomic_DNA"/>
</dbReference>
<dbReference type="GO" id="GO:0005737">
    <property type="term" value="C:cytoplasm"/>
    <property type="evidence" value="ECO:0007669"/>
    <property type="project" value="UniProtKB-SubCell"/>
</dbReference>
<dbReference type="RefSeq" id="WP_124356935.1">
    <property type="nucleotide sequence ID" value="NZ_JACYMP010000002.1"/>
</dbReference>
<evidence type="ECO:0000256" key="5">
    <source>
        <dbReference type="ARBA" id="ARBA00024335"/>
    </source>
</evidence>
<dbReference type="AlphaFoldDB" id="A0AAE2Q2H1"/>
<evidence type="ECO:0000313" key="7">
    <source>
        <dbReference type="Proteomes" id="UP000610293"/>
    </source>
</evidence>
<keyword evidence="4" id="KW-0653">Protein transport</keyword>